<name>A0A059XWH8_9BACT</name>
<dbReference type="AlphaFoldDB" id="A0A059XWH8"/>
<dbReference type="Proteomes" id="UP000027088">
    <property type="component" value="Chromosome"/>
</dbReference>
<keyword evidence="3" id="KW-1185">Reference proteome</keyword>
<dbReference type="RefSeq" id="WP_038561890.1">
    <property type="nucleotide sequence ID" value="NZ_CP007521.1"/>
</dbReference>
<keyword evidence="2" id="KW-0449">Lipoprotein</keyword>
<protein>
    <submittedName>
        <fullName evidence="2">Lipoprotein</fullName>
    </submittedName>
</protein>
<keyword evidence="1" id="KW-0732">Signal</keyword>
<dbReference type="EMBL" id="CP007521">
    <property type="protein sequence ID" value="AIA29587.1"/>
    <property type="molecule type" value="Genomic_DNA"/>
</dbReference>
<organism evidence="2 3">
    <name type="scientific">Mycoplasmopsis californica</name>
    <dbReference type="NCBI Taxonomy" id="2113"/>
    <lineage>
        <taxon>Bacteria</taxon>
        <taxon>Bacillati</taxon>
        <taxon>Mycoplasmatota</taxon>
        <taxon>Mycoplasmoidales</taxon>
        <taxon>Metamycoplasmataceae</taxon>
        <taxon>Mycoplasmopsis</taxon>
    </lineage>
</organism>
<reference evidence="2 3" key="1">
    <citation type="journal article" date="2014" name="Genome Announc.">
        <title>Complete Genome Sequence of the Bovine Mastitis Pathogen Mycoplasma californicum Strain ST-6T (ATCC 33461T).</title>
        <authorList>
            <person name="Calcutt M.J."/>
            <person name="Foecking M.F."/>
            <person name="Fox L.K."/>
        </authorList>
    </citation>
    <scope>NUCLEOTIDE SEQUENCE [LARGE SCALE GENOMIC DNA]</scope>
    <source>
        <strain evidence="2 3">ST-6</strain>
    </source>
</reference>
<evidence type="ECO:0000313" key="3">
    <source>
        <dbReference type="Proteomes" id="UP000027088"/>
    </source>
</evidence>
<dbReference type="eggNOG" id="ENOG5032F8W">
    <property type="taxonomic scope" value="Bacteria"/>
</dbReference>
<evidence type="ECO:0000313" key="2">
    <source>
        <dbReference type="EMBL" id="AIA29587.1"/>
    </source>
</evidence>
<proteinExistence type="predicted"/>
<feature type="chain" id="PRO_5001581816" evidence="1">
    <location>
        <begin position="19"/>
        <end position="442"/>
    </location>
</feature>
<dbReference type="PROSITE" id="PS51257">
    <property type="entry name" value="PROKAR_LIPOPROTEIN"/>
    <property type="match status" value="1"/>
</dbReference>
<gene>
    <name evidence="2" type="ORF">MCFN_02250</name>
</gene>
<accession>A0A059XWH8</accession>
<dbReference type="KEGG" id="mcr:MCFN_02250"/>
<sequence>MKKLLLTLAPLATITPLATISCVNPFRDNQTIKKARNLHTKNNLLNNKSIDEFKKILKDKNIYSSEDELNEVIKAFENSFKQLRASYFVSLDQFREFWQINNLVISNYYTKEDQNGQIVHVKVPLKKEAIQLFAHYIFAKSPFGYSLLHKEQKLIKDLVANEDSIKFEGPNSPISNSLENYVIIPKLLSERMYTEEFYQNATIDSFTKAYTNVMKVLSKFVYGLGEEETNTTNALLPIYYLLKNPKDNPNSADESYKYVDNMYTSNAGGEWALFKPEILHSLNEKDYNSLIDEMSKDILKFAVKYIKEDKISNQFIYSHLDGLSNNINQYKKGIGSYGLAELVAYSLYSINPTNIQILATTKNNKTVYMVQFVDKEGNSVLVNPSSYIESVADKNKRLTTDPHSSYTAQPIKIYRTKVELNNDGYTLVDDQVISNPTHSKWK</sequence>
<feature type="signal peptide" evidence="1">
    <location>
        <begin position="1"/>
        <end position="18"/>
    </location>
</feature>
<evidence type="ECO:0000256" key="1">
    <source>
        <dbReference type="SAM" id="SignalP"/>
    </source>
</evidence>